<dbReference type="OrthoDB" id="9626824at2759"/>
<comment type="caution">
    <text evidence="6">The sequence shown here is derived from an EMBL/GenBank/DDBJ whole genome shotgun (WGS) entry which is preliminary data.</text>
</comment>
<dbReference type="PANTHER" id="PTHR23121:SF9">
    <property type="entry name" value="SODIUM-DEPENDENT GLUCOSE TRANSPORTER 1"/>
    <property type="match status" value="1"/>
</dbReference>
<evidence type="ECO:0000313" key="6">
    <source>
        <dbReference type="EMBL" id="PVD19263.1"/>
    </source>
</evidence>
<dbReference type="EMBL" id="PZQS01000013">
    <property type="protein sequence ID" value="PVD19263.1"/>
    <property type="molecule type" value="Genomic_DNA"/>
</dbReference>
<name>A0A2T7NDL5_POMCA</name>
<keyword evidence="3 5" id="KW-0472">Membrane</keyword>
<feature type="transmembrane region" description="Helical" evidence="5">
    <location>
        <begin position="242"/>
        <end position="263"/>
    </location>
</feature>
<organism evidence="6 7">
    <name type="scientific">Pomacea canaliculata</name>
    <name type="common">Golden apple snail</name>
    <dbReference type="NCBI Taxonomy" id="400727"/>
    <lineage>
        <taxon>Eukaryota</taxon>
        <taxon>Metazoa</taxon>
        <taxon>Spiralia</taxon>
        <taxon>Lophotrochozoa</taxon>
        <taxon>Mollusca</taxon>
        <taxon>Gastropoda</taxon>
        <taxon>Caenogastropoda</taxon>
        <taxon>Architaenioglossa</taxon>
        <taxon>Ampullarioidea</taxon>
        <taxon>Ampullariidae</taxon>
        <taxon>Pomacea</taxon>
    </lineage>
</organism>
<keyword evidence="2 5" id="KW-1133">Transmembrane helix</keyword>
<keyword evidence="7" id="KW-1185">Reference proteome</keyword>
<feature type="transmembrane region" description="Helical" evidence="5">
    <location>
        <begin position="180"/>
        <end position="200"/>
    </location>
</feature>
<reference evidence="6 7" key="1">
    <citation type="submission" date="2018-04" db="EMBL/GenBank/DDBJ databases">
        <title>The genome of golden apple snail Pomacea canaliculata provides insight into stress tolerance and invasive adaptation.</title>
        <authorList>
            <person name="Liu C."/>
            <person name="Liu B."/>
            <person name="Ren Y."/>
            <person name="Zhang Y."/>
            <person name="Wang H."/>
            <person name="Li S."/>
            <person name="Jiang F."/>
            <person name="Yin L."/>
            <person name="Zhang G."/>
            <person name="Qian W."/>
            <person name="Fan W."/>
        </authorList>
    </citation>
    <scope>NUCLEOTIDE SEQUENCE [LARGE SCALE GENOMIC DNA]</scope>
    <source>
        <strain evidence="6">SZHN2017</strain>
        <tissue evidence="6">Muscle</tissue>
    </source>
</reference>
<evidence type="ECO:0000256" key="3">
    <source>
        <dbReference type="ARBA" id="ARBA00023136"/>
    </source>
</evidence>
<dbReference type="STRING" id="400727.A0A2T7NDL5"/>
<dbReference type="InterPro" id="IPR036259">
    <property type="entry name" value="MFS_trans_sf"/>
</dbReference>
<feature type="transmembrane region" description="Helical" evidence="5">
    <location>
        <begin position="119"/>
        <end position="135"/>
    </location>
</feature>
<gene>
    <name evidence="6" type="ORF">C0Q70_19749</name>
</gene>
<dbReference type="InterPro" id="IPR011701">
    <property type="entry name" value="MFS"/>
</dbReference>
<dbReference type="AlphaFoldDB" id="A0A2T7NDL5"/>
<feature type="region of interest" description="Disordered" evidence="4">
    <location>
        <begin position="1"/>
        <end position="29"/>
    </location>
</feature>
<feature type="transmembrane region" description="Helical" evidence="5">
    <location>
        <begin position="141"/>
        <end position="159"/>
    </location>
</feature>
<evidence type="ECO:0000256" key="5">
    <source>
        <dbReference type="SAM" id="Phobius"/>
    </source>
</evidence>
<sequence length="508" mass="56175">MMDVNESNEGMEANSASKPTEQISSEEMCTNNQNAKSDFRTKLKSSVYRRKCLKTLWLGLSFCALGFSVSQRGPAFLDIQIITQTDVESASFFFTAASVGYLIGSLTAGVVYDKLNKSMLLIMSLLGLSFTTIALPWCSPYALMIAIHFICSLFGGSVDTVGNAELVRIWGKEGEMAMQFLHFAFAFGGVISPLITAPFLTPVQEEDSQSIETNTSSLISTTSNGTSNSTGPALPLTTTVHYAFLLSGSLMFLTCVPLIVQWFTDRSEKRRQSREDENAVKQPLPSALFIFVLLTLCFMYFLYSSIEDTFTAFLSTFVVKHLLWSKALGAEITSVFWASFASARFLAIFVVHYISAVRLMFICSTLMVFSQFGFLLSSQFHFTIGVWFCTVFAGISMSSIFPTGFMWMEEDFVRVTGSVASFILVASSSGTMVNPIALGALMQNLTPMSFSYLLSAESVLFWCVLFFLFCLSRLYIRKHYAMSKVTVQEVVAPTIKVDGNTAQDTPDI</sequence>
<evidence type="ECO:0000256" key="1">
    <source>
        <dbReference type="ARBA" id="ARBA00022692"/>
    </source>
</evidence>
<dbReference type="OMA" id="KSWFCLM"/>
<feature type="transmembrane region" description="Helical" evidence="5">
    <location>
        <begin position="384"/>
        <end position="407"/>
    </location>
</feature>
<evidence type="ECO:0000313" key="7">
    <source>
        <dbReference type="Proteomes" id="UP000245119"/>
    </source>
</evidence>
<feature type="transmembrane region" description="Helical" evidence="5">
    <location>
        <begin position="419"/>
        <end position="439"/>
    </location>
</feature>
<dbReference type="Pfam" id="PF07690">
    <property type="entry name" value="MFS_1"/>
    <property type="match status" value="1"/>
</dbReference>
<dbReference type="Proteomes" id="UP000245119">
    <property type="component" value="Linkage Group LG13"/>
</dbReference>
<evidence type="ECO:0000256" key="4">
    <source>
        <dbReference type="SAM" id="MobiDB-lite"/>
    </source>
</evidence>
<keyword evidence="1 5" id="KW-0812">Transmembrane</keyword>
<feature type="transmembrane region" description="Helical" evidence="5">
    <location>
        <begin position="284"/>
        <end position="303"/>
    </location>
</feature>
<dbReference type="SUPFAM" id="SSF103473">
    <property type="entry name" value="MFS general substrate transporter"/>
    <property type="match status" value="1"/>
</dbReference>
<dbReference type="Gene3D" id="1.20.1250.20">
    <property type="entry name" value="MFS general substrate transporter like domains"/>
    <property type="match status" value="2"/>
</dbReference>
<evidence type="ECO:0000256" key="2">
    <source>
        <dbReference type="ARBA" id="ARBA00022989"/>
    </source>
</evidence>
<accession>A0A2T7NDL5</accession>
<feature type="transmembrane region" description="Helical" evidence="5">
    <location>
        <begin position="459"/>
        <end position="476"/>
    </location>
</feature>
<feature type="transmembrane region" description="Helical" evidence="5">
    <location>
        <begin position="323"/>
        <end position="347"/>
    </location>
</feature>
<feature type="transmembrane region" description="Helical" evidence="5">
    <location>
        <begin position="90"/>
        <end position="112"/>
    </location>
</feature>
<protein>
    <recommendedName>
        <fullName evidence="8">Major facilitator superfamily (MFS) profile domain-containing protein</fullName>
    </recommendedName>
</protein>
<feature type="transmembrane region" description="Helical" evidence="5">
    <location>
        <begin position="52"/>
        <end position="70"/>
    </location>
</feature>
<dbReference type="PANTHER" id="PTHR23121">
    <property type="entry name" value="SODIUM-DEPENDENT GLUCOSE TRANSPORTER 1"/>
    <property type="match status" value="1"/>
</dbReference>
<proteinExistence type="predicted"/>
<dbReference type="GO" id="GO:0022857">
    <property type="term" value="F:transmembrane transporter activity"/>
    <property type="evidence" value="ECO:0007669"/>
    <property type="project" value="InterPro"/>
</dbReference>
<evidence type="ECO:0008006" key="8">
    <source>
        <dbReference type="Google" id="ProtNLM"/>
    </source>
</evidence>